<gene>
    <name evidence="1" type="ORF">CEXT_85431</name>
</gene>
<comment type="caution">
    <text evidence="1">The sequence shown here is derived from an EMBL/GenBank/DDBJ whole genome shotgun (WGS) entry which is preliminary data.</text>
</comment>
<name>A0AAV4UR87_CAEEX</name>
<evidence type="ECO:0000313" key="1">
    <source>
        <dbReference type="EMBL" id="GIY60283.1"/>
    </source>
</evidence>
<sequence>MKYKDGNLELASKFHLLEGPIIGVNKLEGTCRPYLQIHCRISQSPNIVVGFRRKSEILKSPEAHSRTLVQGQRLTHEFSEDKCQLITLSNWD</sequence>
<accession>A0AAV4UR87</accession>
<evidence type="ECO:0000313" key="2">
    <source>
        <dbReference type="Proteomes" id="UP001054945"/>
    </source>
</evidence>
<proteinExistence type="predicted"/>
<organism evidence="1 2">
    <name type="scientific">Caerostris extrusa</name>
    <name type="common">Bark spider</name>
    <name type="synonym">Caerostris bankana</name>
    <dbReference type="NCBI Taxonomy" id="172846"/>
    <lineage>
        <taxon>Eukaryota</taxon>
        <taxon>Metazoa</taxon>
        <taxon>Ecdysozoa</taxon>
        <taxon>Arthropoda</taxon>
        <taxon>Chelicerata</taxon>
        <taxon>Arachnida</taxon>
        <taxon>Araneae</taxon>
        <taxon>Araneomorphae</taxon>
        <taxon>Entelegynae</taxon>
        <taxon>Araneoidea</taxon>
        <taxon>Araneidae</taxon>
        <taxon>Caerostris</taxon>
    </lineage>
</organism>
<reference evidence="1 2" key="1">
    <citation type="submission" date="2021-06" db="EMBL/GenBank/DDBJ databases">
        <title>Caerostris extrusa draft genome.</title>
        <authorList>
            <person name="Kono N."/>
            <person name="Arakawa K."/>
        </authorList>
    </citation>
    <scope>NUCLEOTIDE SEQUENCE [LARGE SCALE GENOMIC DNA]</scope>
</reference>
<keyword evidence="2" id="KW-1185">Reference proteome</keyword>
<protein>
    <submittedName>
        <fullName evidence="1">Uncharacterized protein</fullName>
    </submittedName>
</protein>
<dbReference type="AlphaFoldDB" id="A0AAV4UR87"/>
<dbReference type="Proteomes" id="UP001054945">
    <property type="component" value="Unassembled WGS sequence"/>
</dbReference>
<dbReference type="EMBL" id="BPLR01013305">
    <property type="protein sequence ID" value="GIY60283.1"/>
    <property type="molecule type" value="Genomic_DNA"/>
</dbReference>